<evidence type="ECO:0000313" key="1">
    <source>
        <dbReference type="EMBL" id="KAB5588139.1"/>
    </source>
</evidence>
<evidence type="ECO:0000313" key="2">
    <source>
        <dbReference type="Proteomes" id="UP000383932"/>
    </source>
</evidence>
<name>A0A5N5Q944_9AGAM</name>
<dbReference type="Proteomes" id="UP000383932">
    <property type="component" value="Unassembled WGS sequence"/>
</dbReference>
<gene>
    <name evidence="1" type="ORF">CTheo_8418</name>
</gene>
<organism evidence="1 2">
    <name type="scientific">Ceratobasidium theobromae</name>
    <dbReference type="NCBI Taxonomy" id="1582974"/>
    <lineage>
        <taxon>Eukaryota</taxon>
        <taxon>Fungi</taxon>
        <taxon>Dikarya</taxon>
        <taxon>Basidiomycota</taxon>
        <taxon>Agaricomycotina</taxon>
        <taxon>Agaricomycetes</taxon>
        <taxon>Cantharellales</taxon>
        <taxon>Ceratobasidiaceae</taxon>
        <taxon>Ceratobasidium</taxon>
    </lineage>
</organism>
<reference evidence="1 2" key="1">
    <citation type="journal article" date="2019" name="Fungal Biol. Biotechnol.">
        <title>Draft genome sequence of fastidious pathogen Ceratobasidium theobromae, which causes vascular-streak dieback in Theobroma cacao.</title>
        <authorList>
            <person name="Ali S.S."/>
            <person name="Asman A."/>
            <person name="Shao J."/>
            <person name="Firmansyah A.P."/>
            <person name="Susilo A.W."/>
            <person name="Rosmana A."/>
            <person name="McMahon P."/>
            <person name="Junaid M."/>
            <person name="Guest D."/>
            <person name="Kheng T.Y."/>
            <person name="Meinhardt L.W."/>
            <person name="Bailey B.A."/>
        </authorList>
    </citation>
    <scope>NUCLEOTIDE SEQUENCE [LARGE SCALE GENOMIC DNA]</scope>
    <source>
        <strain evidence="1 2">CT2</strain>
    </source>
</reference>
<dbReference type="AlphaFoldDB" id="A0A5N5Q944"/>
<dbReference type="EMBL" id="SSOP01000554">
    <property type="protein sequence ID" value="KAB5588139.1"/>
    <property type="molecule type" value="Genomic_DNA"/>
</dbReference>
<proteinExistence type="predicted"/>
<comment type="caution">
    <text evidence="1">The sequence shown here is derived from an EMBL/GenBank/DDBJ whole genome shotgun (WGS) entry which is preliminary data.</text>
</comment>
<accession>A0A5N5Q944</accession>
<keyword evidence="2" id="KW-1185">Reference proteome</keyword>
<sequence length="130" mass="15735">MTVYQQQINQVWADHERALRKINDKYNRLIQLERDLFDREVRKILLGKQSKKHKDASIKKYSKEYHDLLNLYKDEWEMLLKEQEDSTAETCQDLAAYVAVEPSVYDIPKLTFCCLRLELLTYIIRRYRCT</sequence>
<protein>
    <submittedName>
        <fullName evidence="1">Uncharacterized protein</fullName>
    </submittedName>
</protein>